<dbReference type="InterPro" id="IPR011992">
    <property type="entry name" value="EF-hand-dom_pair"/>
</dbReference>
<dbReference type="PROSITE" id="PS00018">
    <property type="entry name" value="EF_HAND_1"/>
    <property type="match status" value="1"/>
</dbReference>
<evidence type="ECO:0000313" key="5">
    <source>
        <dbReference type="Proteomes" id="UP000027138"/>
    </source>
</evidence>
<keyword evidence="2" id="KW-0106">Calcium</keyword>
<protein>
    <recommendedName>
        <fullName evidence="3">EF-hand domain-containing protein</fullName>
    </recommendedName>
</protein>
<dbReference type="Proteomes" id="UP000027138">
    <property type="component" value="Unassembled WGS sequence"/>
</dbReference>
<dbReference type="InterPro" id="IPR002048">
    <property type="entry name" value="EF_hand_dom"/>
</dbReference>
<keyword evidence="1" id="KW-0677">Repeat</keyword>
<feature type="domain" description="EF-hand" evidence="3">
    <location>
        <begin position="15"/>
        <end position="50"/>
    </location>
</feature>
<organism evidence="4 5">
    <name type="scientific">Jatropha curcas</name>
    <name type="common">Barbados nut</name>
    <dbReference type="NCBI Taxonomy" id="180498"/>
    <lineage>
        <taxon>Eukaryota</taxon>
        <taxon>Viridiplantae</taxon>
        <taxon>Streptophyta</taxon>
        <taxon>Embryophyta</taxon>
        <taxon>Tracheophyta</taxon>
        <taxon>Spermatophyta</taxon>
        <taxon>Magnoliopsida</taxon>
        <taxon>eudicotyledons</taxon>
        <taxon>Gunneridae</taxon>
        <taxon>Pentapetalae</taxon>
        <taxon>rosids</taxon>
        <taxon>fabids</taxon>
        <taxon>Malpighiales</taxon>
        <taxon>Euphorbiaceae</taxon>
        <taxon>Crotonoideae</taxon>
        <taxon>Jatropheae</taxon>
        <taxon>Jatropha</taxon>
    </lineage>
</organism>
<sequence>MAIICCVQTQPSREMTVEEFKAWLREFDIDEDGRLSREDLKEALHSMKFWFAWWKARQAMKEADTNSNGHIDNPKEIEKLINYAQKRLHMKIQRSDW</sequence>
<keyword evidence="5" id="KW-1185">Reference proteome</keyword>
<dbReference type="AlphaFoldDB" id="A0A067KJB0"/>
<dbReference type="SMART" id="SM00054">
    <property type="entry name" value="EFh"/>
    <property type="match status" value="2"/>
</dbReference>
<dbReference type="PANTHER" id="PTHR23050">
    <property type="entry name" value="CALCIUM BINDING PROTEIN"/>
    <property type="match status" value="1"/>
</dbReference>
<reference evidence="4 5" key="1">
    <citation type="journal article" date="2014" name="PLoS ONE">
        <title>Global Analysis of Gene Expression Profiles in Physic Nut (Jatropha curcas L.) Seedlings Exposed to Salt Stress.</title>
        <authorList>
            <person name="Zhang L."/>
            <person name="Zhang C."/>
            <person name="Wu P."/>
            <person name="Chen Y."/>
            <person name="Li M."/>
            <person name="Jiang H."/>
            <person name="Wu G."/>
        </authorList>
    </citation>
    <scope>NUCLEOTIDE SEQUENCE [LARGE SCALE GENOMIC DNA]</scope>
    <source>
        <strain evidence="5">cv. GZQX0401</strain>
        <tissue evidence="4">Young leaves</tissue>
    </source>
</reference>
<dbReference type="InterPro" id="IPR018247">
    <property type="entry name" value="EF_Hand_1_Ca_BS"/>
</dbReference>
<dbReference type="Pfam" id="PF13202">
    <property type="entry name" value="EF-hand_5"/>
    <property type="match status" value="1"/>
</dbReference>
<dbReference type="STRING" id="180498.A0A067KJB0"/>
<evidence type="ECO:0000313" key="4">
    <source>
        <dbReference type="EMBL" id="KDP31919.1"/>
    </source>
</evidence>
<accession>A0A067KJB0</accession>
<dbReference type="OrthoDB" id="26525at2759"/>
<evidence type="ECO:0000256" key="2">
    <source>
        <dbReference type="ARBA" id="ARBA00022837"/>
    </source>
</evidence>
<dbReference type="GO" id="GO:0005509">
    <property type="term" value="F:calcium ion binding"/>
    <property type="evidence" value="ECO:0007669"/>
    <property type="project" value="InterPro"/>
</dbReference>
<evidence type="ECO:0000256" key="1">
    <source>
        <dbReference type="ARBA" id="ARBA00022737"/>
    </source>
</evidence>
<dbReference type="EMBL" id="KK914593">
    <property type="protein sequence ID" value="KDP31919.1"/>
    <property type="molecule type" value="Genomic_DNA"/>
</dbReference>
<name>A0A067KJB0_JATCU</name>
<dbReference type="InterPro" id="IPR050145">
    <property type="entry name" value="Centrin_CML-like"/>
</dbReference>
<dbReference type="PROSITE" id="PS50222">
    <property type="entry name" value="EF_HAND_2"/>
    <property type="match status" value="1"/>
</dbReference>
<dbReference type="Gene3D" id="1.10.238.10">
    <property type="entry name" value="EF-hand"/>
    <property type="match status" value="1"/>
</dbReference>
<proteinExistence type="predicted"/>
<dbReference type="SUPFAM" id="SSF47473">
    <property type="entry name" value="EF-hand"/>
    <property type="match status" value="1"/>
</dbReference>
<evidence type="ECO:0000259" key="3">
    <source>
        <dbReference type="PROSITE" id="PS50222"/>
    </source>
</evidence>
<gene>
    <name evidence="4" type="ORF">JCGZ_12380</name>
</gene>